<dbReference type="InterPro" id="IPR036567">
    <property type="entry name" value="RHF-like"/>
</dbReference>
<dbReference type="Proteomes" id="UP000606044">
    <property type="component" value="Unassembled WGS sequence"/>
</dbReference>
<sequence length="199" mass="21767">MALRVSGKNLDVGEALRQRLSDRVSEVVGKYFDGGWSGHATVCREGSGYRSELLLHLDSGANLQAQGNAQDPNSCADAAMDKIEKRLRRYKQRLKDRHTSTSNGGVESYAAQSYVLDSAPVEETEDDDFDGWSPTVVAEQVTRLHTLSVRDAVVELELTGAPVVVFRHAGHGRVSVVYRRADGHVGWIDPSAFSADDSH</sequence>
<organism evidence="6 7">
    <name type="scientific">Azorhizobium oxalatiphilum</name>
    <dbReference type="NCBI Taxonomy" id="980631"/>
    <lineage>
        <taxon>Bacteria</taxon>
        <taxon>Pseudomonadati</taxon>
        <taxon>Pseudomonadota</taxon>
        <taxon>Alphaproteobacteria</taxon>
        <taxon>Hyphomicrobiales</taxon>
        <taxon>Xanthobacteraceae</taxon>
        <taxon>Azorhizobium</taxon>
    </lineage>
</organism>
<reference evidence="6" key="2">
    <citation type="submission" date="2020-09" db="EMBL/GenBank/DDBJ databases">
        <authorList>
            <person name="Sun Q."/>
            <person name="Sedlacek I."/>
        </authorList>
    </citation>
    <scope>NUCLEOTIDE SEQUENCE</scope>
    <source>
        <strain evidence="6">CCM 7897</strain>
    </source>
</reference>
<evidence type="ECO:0000313" key="6">
    <source>
        <dbReference type="EMBL" id="GGF64837.1"/>
    </source>
</evidence>
<feature type="domain" description="Sigma 54 modulation/S30EA ribosomal protein C-terminal" evidence="5">
    <location>
        <begin position="134"/>
        <end position="186"/>
    </location>
</feature>
<dbReference type="Pfam" id="PF16321">
    <property type="entry name" value="Ribosom_S30AE_C"/>
    <property type="match status" value="1"/>
</dbReference>
<comment type="function">
    <text evidence="4">Required for dimerization of active 70S ribosomes into 100S ribosomes in stationary phase; 100S ribosomes are translationally inactive and sometimes present during exponential growth.</text>
</comment>
<reference evidence="6" key="1">
    <citation type="journal article" date="2014" name="Int. J. Syst. Evol. Microbiol.">
        <title>Complete genome sequence of Corynebacterium casei LMG S-19264T (=DSM 44701T), isolated from a smear-ripened cheese.</title>
        <authorList>
            <consortium name="US DOE Joint Genome Institute (JGI-PGF)"/>
            <person name="Walter F."/>
            <person name="Albersmeier A."/>
            <person name="Kalinowski J."/>
            <person name="Ruckert C."/>
        </authorList>
    </citation>
    <scope>NUCLEOTIDE SEQUENCE</scope>
    <source>
        <strain evidence="6">CCM 7897</strain>
    </source>
</reference>
<keyword evidence="4" id="KW-0963">Cytoplasm</keyword>
<comment type="subcellular location">
    <subcellularLocation>
        <location evidence="4">Cytoplasm</location>
    </subcellularLocation>
</comment>
<evidence type="ECO:0000259" key="5">
    <source>
        <dbReference type="Pfam" id="PF16321"/>
    </source>
</evidence>
<accession>A0A917FBE1</accession>
<protein>
    <recommendedName>
        <fullName evidence="3 4">Ribosome hibernation promoting factor</fullName>
        <shortName evidence="4">HPF</shortName>
    </recommendedName>
</protein>
<dbReference type="GO" id="GO:0022627">
    <property type="term" value="C:cytosolic small ribosomal subunit"/>
    <property type="evidence" value="ECO:0007669"/>
    <property type="project" value="TreeGrafter"/>
</dbReference>
<comment type="subunit">
    <text evidence="4">Interacts with 100S ribosomes.</text>
</comment>
<dbReference type="RefSeq" id="WP_188579117.1">
    <property type="nucleotide sequence ID" value="NZ_BMCT01000003.1"/>
</dbReference>
<gene>
    <name evidence="4 6" type="primary">hpf</name>
    <name evidence="6" type="ORF">GCM10007301_25760</name>
</gene>
<dbReference type="Gene3D" id="3.30.160.100">
    <property type="entry name" value="Ribosome hibernation promotion factor-like"/>
    <property type="match status" value="1"/>
</dbReference>
<dbReference type="GO" id="GO:0043024">
    <property type="term" value="F:ribosomal small subunit binding"/>
    <property type="evidence" value="ECO:0007669"/>
    <property type="project" value="TreeGrafter"/>
</dbReference>
<proteinExistence type="inferred from homology"/>
<dbReference type="Gene3D" id="3.30.505.50">
    <property type="entry name" value="Sigma 54 modulation/S30EA ribosomal protein, C-terminal domain"/>
    <property type="match status" value="1"/>
</dbReference>
<keyword evidence="7" id="KW-1185">Reference proteome</keyword>
<dbReference type="Pfam" id="PF02482">
    <property type="entry name" value="Ribosomal_S30AE"/>
    <property type="match status" value="1"/>
</dbReference>
<evidence type="ECO:0000256" key="2">
    <source>
        <dbReference type="ARBA" id="ARBA00038695"/>
    </source>
</evidence>
<dbReference type="InterPro" id="IPR032528">
    <property type="entry name" value="Ribosom_S30AE_C"/>
</dbReference>
<dbReference type="PANTHER" id="PTHR33231:SF1">
    <property type="entry name" value="30S RIBOSOMAL PROTEIN"/>
    <property type="match status" value="1"/>
</dbReference>
<dbReference type="InterPro" id="IPR050574">
    <property type="entry name" value="HPF/YfiA_ribosome-assoc"/>
</dbReference>
<comment type="similarity">
    <text evidence="4">Belongs to the HPF/YfiA ribosome-associated protein family. Long HPF subfamily.</text>
</comment>
<dbReference type="HAMAP" id="MF_00839">
    <property type="entry name" value="HPF"/>
    <property type="match status" value="1"/>
</dbReference>
<dbReference type="SUPFAM" id="SSF69754">
    <property type="entry name" value="Ribosome binding protein Y (YfiA homologue)"/>
    <property type="match status" value="1"/>
</dbReference>
<name>A0A917FBE1_9HYPH</name>
<dbReference type="InterPro" id="IPR038416">
    <property type="entry name" value="Ribosom_S30AE_C_sf"/>
</dbReference>
<keyword evidence="1 4" id="KW-0810">Translation regulation</keyword>
<dbReference type="EMBL" id="BMCT01000003">
    <property type="protein sequence ID" value="GGF64837.1"/>
    <property type="molecule type" value="Genomic_DNA"/>
</dbReference>
<dbReference type="GO" id="GO:0045900">
    <property type="term" value="P:negative regulation of translational elongation"/>
    <property type="evidence" value="ECO:0007669"/>
    <property type="project" value="TreeGrafter"/>
</dbReference>
<evidence type="ECO:0000256" key="4">
    <source>
        <dbReference type="HAMAP-Rule" id="MF_00839"/>
    </source>
</evidence>
<dbReference type="CDD" id="cd00552">
    <property type="entry name" value="RaiA"/>
    <property type="match status" value="1"/>
</dbReference>
<dbReference type="InterPro" id="IPR034694">
    <property type="entry name" value="HPF_long/plastid"/>
</dbReference>
<dbReference type="PANTHER" id="PTHR33231">
    <property type="entry name" value="30S RIBOSOMAL PROTEIN"/>
    <property type="match status" value="1"/>
</dbReference>
<dbReference type="InterPro" id="IPR003489">
    <property type="entry name" value="RHF/RaiA"/>
</dbReference>
<dbReference type="NCBIfam" id="TIGR00741">
    <property type="entry name" value="yfiA"/>
    <property type="match status" value="1"/>
</dbReference>
<evidence type="ECO:0000256" key="1">
    <source>
        <dbReference type="ARBA" id="ARBA00022845"/>
    </source>
</evidence>
<dbReference type="AlphaFoldDB" id="A0A917FBE1"/>
<evidence type="ECO:0000256" key="3">
    <source>
        <dbReference type="ARBA" id="ARBA00041148"/>
    </source>
</evidence>
<comment type="subunit">
    <text evidence="2">Associates exclusively with 100S ribosomes, which are dimers of 70S ribosomes.</text>
</comment>
<comment type="caution">
    <text evidence="6">The sequence shown here is derived from an EMBL/GenBank/DDBJ whole genome shotgun (WGS) entry which is preliminary data.</text>
</comment>
<evidence type="ECO:0000313" key="7">
    <source>
        <dbReference type="Proteomes" id="UP000606044"/>
    </source>
</evidence>